<dbReference type="PANTHER" id="PTHR32024">
    <property type="entry name" value="TRK SYSTEM POTASSIUM UPTAKE PROTEIN TRKG-RELATED"/>
    <property type="match status" value="1"/>
</dbReference>
<feature type="transmembrane region" description="Helical" evidence="8">
    <location>
        <begin position="195"/>
        <end position="216"/>
    </location>
</feature>
<evidence type="ECO:0000313" key="10">
    <source>
        <dbReference type="Proteomes" id="UP000677918"/>
    </source>
</evidence>
<evidence type="ECO:0000256" key="3">
    <source>
        <dbReference type="ARBA" id="ARBA00022475"/>
    </source>
</evidence>
<name>A0A8J4H7A1_9BACL</name>
<reference evidence="9" key="1">
    <citation type="submission" date="2021-04" db="EMBL/GenBank/DDBJ databases">
        <title>Draft genome sequence of Xylanibacillus composti strain K13.</title>
        <authorList>
            <person name="Uke A."/>
            <person name="Chhe C."/>
            <person name="Baramee S."/>
            <person name="Kosugi A."/>
        </authorList>
    </citation>
    <scope>NUCLEOTIDE SEQUENCE</scope>
    <source>
        <strain evidence="9">K13</strain>
    </source>
</reference>
<dbReference type="EMBL" id="BOVK01000043">
    <property type="protein sequence ID" value="GIQ70269.1"/>
    <property type="molecule type" value="Genomic_DNA"/>
</dbReference>
<organism evidence="9 10">
    <name type="scientific">Xylanibacillus composti</name>
    <dbReference type="NCBI Taxonomy" id="1572762"/>
    <lineage>
        <taxon>Bacteria</taxon>
        <taxon>Bacillati</taxon>
        <taxon>Bacillota</taxon>
        <taxon>Bacilli</taxon>
        <taxon>Bacillales</taxon>
        <taxon>Paenibacillaceae</taxon>
        <taxon>Xylanibacillus</taxon>
    </lineage>
</organism>
<feature type="transmembrane region" description="Helical" evidence="8">
    <location>
        <begin position="356"/>
        <end position="377"/>
    </location>
</feature>
<evidence type="ECO:0000313" key="9">
    <source>
        <dbReference type="EMBL" id="GIQ70269.1"/>
    </source>
</evidence>
<dbReference type="Pfam" id="PF02386">
    <property type="entry name" value="TrkH"/>
    <property type="match status" value="1"/>
</dbReference>
<keyword evidence="4 8" id="KW-0812">Transmembrane</keyword>
<evidence type="ECO:0000256" key="1">
    <source>
        <dbReference type="ARBA" id="ARBA00004651"/>
    </source>
</evidence>
<dbReference type="PANTHER" id="PTHR32024:SF4">
    <property type="entry name" value="KTR SYSTEM POTASSIUM UPTAKE PROTEIN D"/>
    <property type="match status" value="1"/>
</dbReference>
<keyword evidence="5 8" id="KW-1133">Transmembrane helix</keyword>
<feature type="transmembrane region" description="Helical" evidence="8">
    <location>
        <begin position="78"/>
        <end position="102"/>
    </location>
</feature>
<feature type="transmembrane region" description="Helical" evidence="8">
    <location>
        <begin position="237"/>
        <end position="256"/>
    </location>
</feature>
<evidence type="ECO:0000256" key="8">
    <source>
        <dbReference type="SAM" id="Phobius"/>
    </source>
</evidence>
<feature type="transmembrane region" description="Helical" evidence="8">
    <location>
        <begin position="315"/>
        <end position="335"/>
    </location>
</feature>
<accession>A0A8J4H7A1</accession>
<dbReference type="Proteomes" id="UP000677918">
    <property type="component" value="Unassembled WGS sequence"/>
</dbReference>
<sequence length="453" mass="50599">MRNWLKALSHKITPTQFIVCSYATVIAMTTLLLVMPISVKPGAELSWIDALFTAVSGVSVTGLTAVNTAETFSVFGTFVLMISFQFGGIGIMALGTFLWLVLGRNISLSYRRLIMIDQNRHNLSGLVQLIRLLLFMALGIELAGALIFGVYFRVQGFHDTWTESFYYGLFHAVSSYTNAGFDIYGNSLASFANDYFVQFITMLLLFLGAIGFPVLIEFREFLMTRNRRFRFSLFTKVTTSMFVIMIVAGALSIFILEHDMYFADKSWHEKLFFSLFNSITTRSGGLSTMDVSEFYEPTQFILSILMFIGASPSSVGGGIRTTTFAIILLTLYTYAKGRSEVRVFRKSVKDEDVRKSFVVFTTGAILVVAGIVTLDWVEQQKFSLFSVIFEVSSAFGTSGLSMGITGDLSTVGKVIIMALMFVGRIGILSLLFLFRTGNRKEHYHYPKEDIIIG</sequence>
<feature type="transmembrane region" description="Helical" evidence="8">
    <location>
        <begin position="123"/>
        <end position="152"/>
    </location>
</feature>
<proteinExistence type="predicted"/>
<feature type="transmembrane region" description="Helical" evidence="8">
    <location>
        <begin position="414"/>
        <end position="434"/>
    </location>
</feature>
<evidence type="ECO:0000256" key="7">
    <source>
        <dbReference type="ARBA" id="ARBA00023136"/>
    </source>
</evidence>
<dbReference type="GO" id="GO:0005886">
    <property type="term" value="C:plasma membrane"/>
    <property type="evidence" value="ECO:0007669"/>
    <property type="project" value="UniProtKB-SubCell"/>
</dbReference>
<dbReference type="InterPro" id="IPR003445">
    <property type="entry name" value="Cat_transpt"/>
</dbReference>
<evidence type="ECO:0000256" key="4">
    <source>
        <dbReference type="ARBA" id="ARBA00022692"/>
    </source>
</evidence>
<comment type="subcellular location">
    <subcellularLocation>
        <location evidence="1">Cell membrane</location>
        <topology evidence="1">Multi-pass membrane protein</topology>
    </subcellularLocation>
</comment>
<feature type="transmembrane region" description="Helical" evidence="8">
    <location>
        <begin position="12"/>
        <end position="35"/>
    </location>
</feature>
<dbReference type="GO" id="GO:0030001">
    <property type="term" value="P:metal ion transport"/>
    <property type="evidence" value="ECO:0007669"/>
    <property type="project" value="UniProtKB-ARBA"/>
</dbReference>
<keyword evidence="7 8" id="KW-0472">Membrane</keyword>
<evidence type="ECO:0000256" key="2">
    <source>
        <dbReference type="ARBA" id="ARBA00022448"/>
    </source>
</evidence>
<feature type="transmembrane region" description="Helical" evidence="8">
    <location>
        <begin position="47"/>
        <end position="66"/>
    </location>
</feature>
<keyword evidence="6" id="KW-0406">Ion transport</keyword>
<comment type="caution">
    <text evidence="9">The sequence shown here is derived from an EMBL/GenBank/DDBJ whole genome shotgun (WGS) entry which is preliminary data.</text>
</comment>
<gene>
    <name evidence="9" type="primary">ktrD</name>
    <name evidence="9" type="ORF">XYCOK13_30930</name>
</gene>
<evidence type="ECO:0000256" key="6">
    <source>
        <dbReference type="ARBA" id="ARBA00023065"/>
    </source>
</evidence>
<dbReference type="AlphaFoldDB" id="A0A8J4H7A1"/>
<keyword evidence="2" id="KW-0813">Transport</keyword>
<keyword evidence="3" id="KW-1003">Cell membrane</keyword>
<dbReference type="GO" id="GO:0008324">
    <property type="term" value="F:monoatomic cation transmembrane transporter activity"/>
    <property type="evidence" value="ECO:0007669"/>
    <property type="project" value="InterPro"/>
</dbReference>
<keyword evidence="10" id="KW-1185">Reference proteome</keyword>
<protein>
    <submittedName>
        <fullName evidence="9">Ktr system potassium uptake protein D</fullName>
    </submittedName>
</protein>
<dbReference type="RefSeq" id="WP_213413047.1">
    <property type="nucleotide sequence ID" value="NZ_BOVK01000043.1"/>
</dbReference>
<evidence type="ECO:0000256" key="5">
    <source>
        <dbReference type="ARBA" id="ARBA00022989"/>
    </source>
</evidence>